<dbReference type="SUPFAM" id="SSF103511">
    <property type="entry name" value="Chlorophyll a-b binding protein"/>
    <property type="match status" value="1"/>
</dbReference>
<keyword evidence="2" id="KW-0150">Chloroplast</keyword>
<dbReference type="EMBL" id="MN738773">
    <property type="protein sequence ID" value="QHS84177.1"/>
    <property type="molecule type" value="Genomic_DNA"/>
</dbReference>
<reference evidence="5" key="1">
    <citation type="journal article" date="2020" name="Nature">
        <title>Giant virus diversity and host interactions through global metagenomics.</title>
        <authorList>
            <person name="Schulz F."/>
            <person name="Roux S."/>
            <person name="Paez-Espino D."/>
            <person name="Jungbluth S."/>
            <person name="Walsh D.A."/>
            <person name="Denef V.J."/>
            <person name="McMahon K.D."/>
            <person name="Konstantinidis K.T."/>
            <person name="Eloe-Fadrosh E.A."/>
            <person name="Kyrpides N.C."/>
            <person name="Woyke T."/>
        </authorList>
    </citation>
    <scope>NUCLEOTIDE SEQUENCE</scope>
    <source>
        <strain evidence="5">GVMAG-S-ERX555965-48</strain>
    </source>
</reference>
<dbReference type="GO" id="GO:0009765">
    <property type="term" value="P:photosynthesis, light harvesting"/>
    <property type="evidence" value="ECO:0007669"/>
    <property type="project" value="InterPro"/>
</dbReference>
<comment type="subcellular location">
    <subcellularLocation>
        <location evidence="1">Plastid</location>
    </subcellularLocation>
</comment>
<dbReference type="GO" id="GO:0009536">
    <property type="term" value="C:plastid"/>
    <property type="evidence" value="ECO:0007669"/>
    <property type="project" value="UniProtKB-SubCell"/>
</dbReference>
<accession>A0A6C0AW65</accession>
<evidence type="ECO:0000256" key="2">
    <source>
        <dbReference type="ARBA" id="ARBA00022528"/>
    </source>
</evidence>
<proteinExistence type="predicted"/>
<keyword evidence="4" id="KW-0934">Plastid</keyword>
<dbReference type="GO" id="GO:0016020">
    <property type="term" value="C:membrane"/>
    <property type="evidence" value="ECO:0007669"/>
    <property type="project" value="InterPro"/>
</dbReference>
<name>A0A6C0AW65_9ZZZZ</name>
<protein>
    <submittedName>
        <fullName evidence="5">Uncharacterized protein</fullName>
    </submittedName>
</protein>
<evidence type="ECO:0000256" key="3">
    <source>
        <dbReference type="ARBA" id="ARBA00022531"/>
    </source>
</evidence>
<dbReference type="InterPro" id="IPR022796">
    <property type="entry name" value="Chloroa_b-bind"/>
</dbReference>
<sequence>MKFVSFLLMPVLANAFSKLSRPVSNIPIIVGDTKPLGIFDPLDFTNKFEKYDIQYLREAELKHGRYAMLASLIIPFSEKFSSELGINQFQQLDNNYKLLSVGSVLLYEFAHMLNGWKNPITDSFQLKEDYQPGDIGLNLFDNKDEKTEELLNKELNNGRLAMIGVSGMIMQELVTQHQLL</sequence>
<dbReference type="InterPro" id="IPR001344">
    <property type="entry name" value="Chloro_AB-bd_pln"/>
</dbReference>
<organism evidence="5">
    <name type="scientific">viral metagenome</name>
    <dbReference type="NCBI Taxonomy" id="1070528"/>
    <lineage>
        <taxon>unclassified sequences</taxon>
        <taxon>metagenomes</taxon>
        <taxon>organismal metagenomes</taxon>
    </lineage>
</organism>
<dbReference type="AlphaFoldDB" id="A0A6C0AW65"/>
<keyword evidence="3" id="KW-0602">Photosynthesis</keyword>
<evidence type="ECO:0000256" key="1">
    <source>
        <dbReference type="ARBA" id="ARBA00004474"/>
    </source>
</evidence>
<evidence type="ECO:0000313" key="5">
    <source>
        <dbReference type="EMBL" id="QHS84177.1"/>
    </source>
</evidence>
<dbReference type="Pfam" id="PF00504">
    <property type="entry name" value="Chloroa_b-bind"/>
    <property type="match status" value="1"/>
</dbReference>
<dbReference type="PANTHER" id="PTHR21649">
    <property type="entry name" value="CHLOROPHYLL A/B BINDING PROTEIN"/>
    <property type="match status" value="1"/>
</dbReference>
<dbReference type="Gene3D" id="1.10.3460.10">
    <property type="entry name" value="Chlorophyll a/b binding protein domain"/>
    <property type="match status" value="1"/>
</dbReference>
<evidence type="ECO:0000256" key="4">
    <source>
        <dbReference type="ARBA" id="ARBA00022640"/>
    </source>
</evidence>